<protein>
    <submittedName>
        <fullName evidence="1">Uncharacterized protein</fullName>
    </submittedName>
</protein>
<sequence>MDAVDVGVVSEVTVLAKIIGISSININYYCVKCNTKFTANTNQDEYQCSKESCKSFMLLANCRTTCTLSLIISDIENDSRSTLYFNMDRVMILKNIFHFWKTK</sequence>
<dbReference type="AlphaFoldDB" id="A0A7M5WTJ1"/>
<keyword evidence="2" id="KW-1185">Reference proteome</keyword>
<dbReference type="Proteomes" id="UP000594262">
    <property type="component" value="Unplaced"/>
</dbReference>
<evidence type="ECO:0000313" key="2">
    <source>
        <dbReference type="Proteomes" id="UP000594262"/>
    </source>
</evidence>
<reference evidence="1" key="1">
    <citation type="submission" date="2021-01" db="UniProtKB">
        <authorList>
            <consortium name="EnsemblMetazoa"/>
        </authorList>
    </citation>
    <scope>IDENTIFICATION</scope>
</reference>
<proteinExistence type="predicted"/>
<name>A0A7M5WTJ1_9CNID</name>
<accession>A0A7M5WTJ1</accession>
<organism evidence="1 2">
    <name type="scientific">Clytia hemisphaerica</name>
    <dbReference type="NCBI Taxonomy" id="252671"/>
    <lineage>
        <taxon>Eukaryota</taxon>
        <taxon>Metazoa</taxon>
        <taxon>Cnidaria</taxon>
        <taxon>Hydrozoa</taxon>
        <taxon>Hydroidolina</taxon>
        <taxon>Leptothecata</taxon>
        <taxon>Obeliida</taxon>
        <taxon>Clytiidae</taxon>
        <taxon>Clytia</taxon>
    </lineage>
</organism>
<evidence type="ECO:0000313" key="1">
    <source>
        <dbReference type="EnsemblMetazoa" id="CLYHEMP012909.1"/>
    </source>
</evidence>
<dbReference type="EnsemblMetazoa" id="CLYHEMT012909.1">
    <property type="protein sequence ID" value="CLYHEMP012909.1"/>
    <property type="gene ID" value="CLYHEMG012909"/>
</dbReference>